<keyword evidence="3" id="KW-1185">Reference proteome</keyword>
<gene>
    <name evidence="4" type="primary">LOC130500130</name>
</gene>
<organism evidence="3 4">
    <name type="scientific">Raphanus sativus</name>
    <name type="common">Radish</name>
    <name type="synonym">Raphanus raphanistrum var. sativus</name>
    <dbReference type="NCBI Taxonomy" id="3726"/>
    <lineage>
        <taxon>Eukaryota</taxon>
        <taxon>Viridiplantae</taxon>
        <taxon>Streptophyta</taxon>
        <taxon>Embryophyta</taxon>
        <taxon>Tracheophyta</taxon>
        <taxon>Spermatophyta</taxon>
        <taxon>Magnoliopsida</taxon>
        <taxon>eudicotyledons</taxon>
        <taxon>Gunneridae</taxon>
        <taxon>Pentapetalae</taxon>
        <taxon>rosids</taxon>
        <taxon>malvids</taxon>
        <taxon>Brassicales</taxon>
        <taxon>Brassicaceae</taxon>
        <taxon>Brassiceae</taxon>
        <taxon>Raphanus</taxon>
    </lineage>
</organism>
<dbReference type="PANTHER" id="PTHR31099">
    <property type="entry name" value="OS06G0165300 PROTEIN"/>
    <property type="match status" value="1"/>
</dbReference>
<dbReference type="RefSeq" id="XP_056850831.1">
    <property type="nucleotide sequence ID" value="XM_056994851.1"/>
</dbReference>
<evidence type="ECO:0000256" key="1">
    <source>
        <dbReference type="SAM" id="Coils"/>
    </source>
</evidence>
<keyword evidence="1" id="KW-0175">Coiled coil</keyword>
<feature type="compositionally biased region" description="Polar residues" evidence="2">
    <location>
        <begin position="382"/>
        <end position="394"/>
    </location>
</feature>
<feature type="region of interest" description="Disordered" evidence="2">
    <location>
        <begin position="787"/>
        <end position="808"/>
    </location>
</feature>
<dbReference type="OrthoDB" id="1101306at2759"/>
<dbReference type="AlphaFoldDB" id="A0A9W3CGV3"/>
<dbReference type="GeneID" id="130500130"/>
<evidence type="ECO:0000313" key="4">
    <source>
        <dbReference type="RefSeq" id="XP_056850831.1"/>
    </source>
</evidence>
<feature type="region of interest" description="Disordered" evidence="2">
    <location>
        <begin position="351"/>
        <end position="481"/>
    </location>
</feature>
<feature type="coiled-coil region" evidence="1">
    <location>
        <begin position="589"/>
        <end position="686"/>
    </location>
</feature>
<feature type="compositionally biased region" description="Basic residues" evidence="2">
    <location>
        <begin position="397"/>
        <end position="407"/>
    </location>
</feature>
<reference evidence="3" key="1">
    <citation type="journal article" date="2019" name="Database">
        <title>The radish genome database (RadishGD): an integrated information resource for radish genomics.</title>
        <authorList>
            <person name="Yu H.J."/>
            <person name="Baek S."/>
            <person name="Lee Y.J."/>
            <person name="Cho A."/>
            <person name="Mun J.H."/>
        </authorList>
    </citation>
    <scope>NUCLEOTIDE SEQUENCE [LARGE SCALE GENOMIC DNA]</scope>
    <source>
        <strain evidence="3">cv. WK10039</strain>
    </source>
</reference>
<protein>
    <submittedName>
        <fullName evidence="4">Meiosis-specific protein ASY2-like</fullName>
    </submittedName>
</protein>
<dbReference type="PANTHER" id="PTHR31099:SF49">
    <property type="entry name" value="MYOSIN HEAVY CHAIN-LIKE PROTEIN"/>
    <property type="match status" value="1"/>
</dbReference>
<accession>A0A9W3CGV3</accession>
<evidence type="ECO:0000313" key="3">
    <source>
        <dbReference type="Proteomes" id="UP000504610"/>
    </source>
</evidence>
<proteinExistence type="predicted"/>
<dbReference type="KEGG" id="rsz:130500130"/>
<reference evidence="4" key="2">
    <citation type="submission" date="2025-08" db="UniProtKB">
        <authorList>
            <consortium name="RefSeq"/>
        </authorList>
    </citation>
    <scope>IDENTIFICATION</scope>
    <source>
        <tissue evidence="4">Leaf</tissue>
    </source>
</reference>
<dbReference type="Proteomes" id="UP000504610">
    <property type="component" value="Chromosome 9"/>
</dbReference>
<feature type="region of interest" description="Disordered" evidence="2">
    <location>
        <begin position="1"/>
        <end position="53"/>
    </location>
</feature>
<feature type="compositionally biased region" description="Basic and acidic residues" evidence="2">
    <location>
        <begin position="408"/>
        <end position="423"/>
    </location>
</feature>
<name>A0A9W3CGV3_RAPSA</name>
<dbReference type="CDD" id="cd14686">
    <property type="entry name" value="bZIP"/>
    <property type="match status" value="1"/>
</dbReference>
<evidence type="ECO:0000256" key="2">
    <source>
        <dbReference type="SAM" id="MobiDB-lite"/>
    </source>
</evidence>
<sequence>MNLDRLRDSSGTGSADQNSHDGDDAIDDDGVDRPIEGIGATKTNPSGELGHSRGGMIEQVLDLAPELARSSSVGSQDWGDVLPTRSTVESVTSLLKACRAFGVTFVIPGSDQRPWTPPLGYHCVYESFFGREAKLWFPIPRLITSYCARRDVAMTQIMIGTIRIAVALMVMAAEIDVSMPVRTFEEVIQTQPKPNGFLGIQMRSGFHILMGHPSPPKQWQRFYFYVKADEAAFEEPPSEECRVLWSDLGLPHAIGARDTFWRDLPKIAVLRQQSWGDFSLDRIERQRERIARVDWMSKEPFVEGKGKRLPLPIMGKIPKAYLNYSEILRAQLSGGNFGSVSSLKDKEAEAQISSSGKIGTDERGTESQGLPIENADVMTIDPSASESADPTLSASPLKRKEKKKKSKSSKEMVIDSGDGRDSVGKNTAAIDQSADREKEPEDLAEEGQTALPISKRKEPADGGSLDHGGKRLKKAYDNSSRSSSEIALPASRLLPWGGLGPPSDRLALAVSERWAFRHDKDGPLVGDPSACAELVRQIRGGTQLMPETPTLAFPDRFAESAQADVEAIFRKNQLIADYELVLRKMASDFASAEATIEAKEMEIEELKQAALVIEAKDVEIEKLKQAALVKSKEIVDERTRFYRERKQAKQTSDDLEEELETAHSKVAELKAEAEDLKKTMEFAKQVHRRDLASQTSRIAAAANECFDKFKRYMVDRDRREEKLILHSEASGTLGSMDVLKDFGTSIPKELIDTLTANEANFRRDMEEVTVEAITEQDFILPRFSGLDVSPGLNQSDKAMDASSSDKVV</sequence>